<evidence type="ECO:0000256" key="13">
    <source>
        <dbReference type="ARBA" id="ARBA00023303"/>
    </source>
</evidence>
<evidence type="ECO:0000256" key="8">
    <source>
        <dbReference type="ARBA" id="ARBA00023136"/>
    </source>
</evidence>
<dbReference type="Proteomes" id="UP001626550">
    <property type="component" value="Unassembled WGS sequence"/>
</dbReference>
<dbReference type="PANTHER" id="PTHR18945">
    <property type="entry name" value="NEUROTRANSMITTER GATED ION CHANNEL"/>
    <property type="match status" value="1"/>
</dbReference>
<dbReference type="Pfam" id="PF02931">
    <property type="entry name" value="Neur_chan_LBD"/>
    <property type="match status" value="1"/>
</dbReference>
<dbReference type="PROSITE" id="PS00236">
    <property type="entry name" value="NEUROTR_ION_CHANNEL"/>
    <property type="match status" value="1"/>
</dbReference>
<keyword evidence="11" id="KW-0325">Glycoprotein</keyword>
<keyword evidence="9" id="KW-1015">Disulfide bond</keyword>
<dbReference type="CDD" id="cd19051">
    <property type="entry name" value="LGIC_TM_cation"/>
    <property type="match status" value="1"/>
</dbReference>
<keyword evidence="7 15" id="KW-0406">Ion transport</keyword>
<dbReference type="FunFam" id="2.70.170.10:FF:000016">
    <property type="entry name" value="Nicotinic acetylcholine receptor subunit"/>
    <property type="match status" value="1"/>
</dbReference>
<feature type="domain" description="Neurotransmitter-gated ion-channel transmembrane" evidence="17">
    <location>
        <begin position="231"/>
        <end position="294"/>
    </location>
</feature>
<dbReference type="EMBL" id="JBJKFK010000275">
    <property type="protein sequence ID" value="KAL3318204.1"/>
    <property type="molecule type" value="Genomic_DNA"/>
</dbReference>
<accession>A0ABD2QF95</accession>
<evidence type="ECO:0000256" key="5">
    <source>
        <dbReference type="ARBA" id="ARBA00022989"/>
    </source>
</evidence>
<dbReference type="PRINTS" id="PR00254">
    <property type="entry name" value="NICOTINICR"/>
</dbReference>
<keyword evidence="2 15" id="KW-0813">Transport</keyword>
<keyword evidence="13 15" id="KW-0407">Ion channel</keyword>
<keyword evidence="6" id="KW-0770">Synapse</keyword>
<evidence type="ECO:0000256" key="3">
    <source>
        <dbReference type="ARBA" id="ARBA00022475"/>
    </source>
</evidence>
<feature type="chain" id="PRO_5044534018" evidence="15">
    <location>
        <begin position="17"/>
        <end position="325"/>
    </location>
</feature>
<keyword evidence="12" id="KW-1071">Ligand-gated ion channel</keyword>
<dbReference type="InterPro" id="IPR006201">
    <property type="entry name" value="Neur_channel"/>
</dbReference>
<dbReference type="SUPFAM" id="SSF63712">
    <property type="entry name" value="Nicotinic receptor ligand binding domain-like"/>
    <property type="match status" value="1"/>
</dbReference>
<comment type="similarity">
    <text evidence="1">Belongs to the ligand-gated ion channel (TC 1.A.9) family. Acetylcholine receptor (TC 1.A.9.1) subfamily.</text>
</comment>
<keyword evidence="8" id="KW-0472">Membrane</keyword>
<dbReference type="InterPro" id="IPR002394">
    <property type="entry name" value="Nicotinic_acetylcholine_rcpt"/>
</dbReference>
<dbReference type="Gene3D" id="1.20.58.390">
    <property type="entry name" value="Neurotransmitter-gated ion-channel transmembrane domain"/>
    <property type="match status" value="1"/>
</dbReference>
<dbReference type="PRINTS" id="PR00252">
    <property type="entry name" value="NRIONCHANNEL"/>
</dbReference>
<dbReference type="InterPro" id="IPR036719">
    <property type="entry name" value="Neuro-gated_channel_TM_sf"/>
</dbReference>
<dbReference type="AlphaFoldDB" id="A0ABD2QF95"/>
<evidence type="ECO:0000256" key="11">
    <source>
        <dbReference type="ARBA" id="ARBA00023180"/>
    </source>
</evidence>
<keyword evidence="15" id="KW-0732">Signal</keyword>
<evidence type="ECO:0000256" key="7">
    <source>
        <dbReference type="ARBA" id="ARBA00023065"/>
    </source>
</evidence>
<evidence type="ECO:0000256" key="9">
    <source>
        <dbReference type="ARBA" id="ARBA00023157"/>
    </source>
</evidence>
<comment type="caution">
    <text evidence="18">The sequence shown here is derived from an EMBL/GenBank/DDBJ whole genome shotgun (WGS) entry which is preliminary data.</text>
</comment>
<dbReference type="InterPro" id="IPR006202">
    <property type="entry name" value="Neur_chan_lig-bd"/>
</dbReference>
<gene>
    <name evidence="18" type="primary">CHRNA3_1</name>
    <name evidence="18" type="ORF">Ciccas_003132</name>
</gene>
<keyword evidence="5" id="KW-1133">Transmembrane helix</keyword>
<dbReference type="SUPFAM" id="SSF90112">
    <property type="entry name" value="Neurotransmitter-gated ion-channel transmembrane pore"/>
    <property type="match status" value="1"/>
</dbReference>
<dbReference type="GO" id="GO:0097060">
    <property type="term" value="C:synaptic membrane"/>
    <property type="evidence" value="ECO:0007669"/>
    <property type="project" value="UniProtKB-SubCell"/>
</dbReference>
<dbReference type="GO" id="GO:0034220">
    <property type="term" value="P:monoatomic ion transmembrane transport"/>
    <property type="evidence" value="ECO:0007669"/>
    <property type="project" value="UniProtKB-KW"/>
</dbReference>
<feature type="domain" description="Neurotransmitter-gated ion-channel ligand-binding" evidence="16">
    <location>
        <begin position="20"/>
        <end position="222"/>
    </location>
</feature>
<evidence type="ECO:0000256" key="14">
    <source>
        <dbReference type="ARBA" id="ARBA00034099"/>
    </source>
</evidence>
<evidence type="ECO:0000256" key="15">
    <source>
        <dbReference type="RuleBase" id="RU000687"/>
    </source>
</evidence>
<dbReference type="InterPro" id="IPR006029">
    <property type="entry name" value="Neurotrans-gated_channel_TM"/>
</dbReference>
<comment type="subcellular location">
    <subcellularLocation>
        <location evidence="14">Synaptic cell membrane</location>
        <topology evidence="14">Multi-pass membrane protein</topology>
    </subcellularLocation>
</comment>
<evidence type="ECO:0000256" key="10">
    <source>
        <dbReference type="ARBA" id="ARBA00023170"/>
    </source>
</evidence>
<evidence type="ECO:0000256" key="1">
    <source>
        <dbReference type="ARBA" id="ARBA00009237"/>
    </source>
</evidence>
<evidence type="ECO:0000256" key="2">
    <source>
        <dbReference type="ARBA" id="ARBA00022448"/>
    </source>
</evidence>
<organism evidence="18 19">
    <name type="scientific">Cichlidogyrus casuarinus</name>
    <dbReference type="NCBI Taxonomy" id="1844966"/>
    <lineage>
        <taxon>Eukaryota</taxon>
        <taxon>Metazoa</taxon>
        <taxon>Spiralia</taxon>
        <taxon>Lophotrochozoa</taxon>
        <taxon>Platyhelminthes</taxon>
        <taxon>Monogenea</taxon>
        <taxon>Monopisthocotylea</taxon>
        <taxon>Dactylogyridea</taxon>
        <taxon>Ancyrocephalidae</taxon>
        <taxon>Cichlidogyrus</taxon>
    </lineage>
</organism>
<keyword evidence="19" id="KW-1185">Reference proteome</keyword>
<dbReference type="CDD" id="cd18997">
    <property type="entry name" value="LGIC_ECD_nAChR"/>
    <property type="match status" value="1"/>
</dbReference>
<dbReference type="Pfam" id="PF02932">
    <property type="entry name" value="Neur_chan_memb"/>
    <property type="match status" value="1"/>
</dbReference>
<evidence type="ECO:0000259" key="17">
    <source>
        <dbReference type="Pfam" id="PF02932"/>
    </source>
</evidence>
<evidence type="ECO:0000256" key="12">
    <source>
        <dbReference type="ARBA" id="ARBA00023286"/>
    </source>
</evidence>
<name>A0ABD2QF95_9PLAT</name>
<reference evidence="18 19" key="1">
    <citation type="submission" date="2024-11" db="EMBL/GenBank/DDBJ databases">
        <title>Adaptive evolution of stress response genes in parasites aligns with host niche diversity.</title>
        <authorList>
            <person name="Hahn C."/>
            <person name="Resl P."/>
        </authorList>
    </citation>
    <scope>NUCLEOTIDE SEQUENCE [LARGE SCALE GENOMIC DNA]</scope>
    <source>
        <strain evidence="18">EGGRZ-B1_66</strain>
        <tissue evidence="18">Body</tissue>
    </source>
</reference>
<evidence type="ECO:0000313" key="18">
    <source>
        <dbReference type="EMBL" id="KAL3318204.1"/>
    </source>
</evidence>
<dbReference type="Gene3D" id="2.70.170.10">
    <property type="entry name" value="Neurotransmitter-gated ion-channel ligand-binding domain"/>
    <property type="match status" value="1"/>
</dbReference>
<proteinExistence type="inferred from homology"/>
<sequence length="325" mass="38268">MLYLPVFTLLFSLVECGLHEKRLRNKLFDANYYDKRERPVLNPQDSVHITIKGDMVQIMDVDEQNQVIQTILWLSFSWNDYNFKWNPKEYGGLTSIVDKPDNIWMPDLILYTSADSNFDQMYKSMVVIHNYTEVFWMPPGFFRSTCQMHIKWFPFDHQECKFKYGTWTHTSKLIRMSLDGNKTSVTNYVTNTEWALTEFDVRIDQDEQDFQYYYVTIHLQRRSLYYLFNSILPCLILSLICLVQFGLPPDANEKISLGVTILLSVTYCLQITSEKLPPTSLDVPLICEYHLLSMQKATDSHLFLVHDVDERWVTGQHHLAPQLSL</sequence>
<dbReference type="InterPro" id="IPR018000">
    <property type="entry name" value="Neurotransmitter_ion_chnl_CS"/>
</dbReference>
<dbReference type="InterPro" id="IPR038050">
    <property type="entry name" value="Neuro_actylchol_rec"/>
</dbReference>
<evidence type="ECO:0000256" key="6">
    <source>
        <dbReference type="ARBA" id="ARBA00023018"/>
    </source>
</evidence>
<protein>
    <submittedName>
        <fullName evidence="18">Neuronal acetylcholine receptor subunit alpha-3</fullName>
    </submittedName>
</protein>
<keyword evidence="4" id="KW-0812">Transmembrane</keyword>
<evidence type="ECO:0000256" key="4">
    <source>
        <dbReference type="ARBA" id="ARBA00022692"/>
    </source>
</evidence>
<evidence type="ECO:0000259" key="16">
    <source>
        <dbReference type="Pfam" id="PF02931"/>
    </source>
</evidence>
<feature type="signal peptide" evidence="15">
    <location>
        <begin position="1"/>
        <end position="16"/>
    </location>
</feature>
<keyword evidence="3" id="KW-1003">Cell membrane</keyword>
<keyword evidence="10 18" id="KW-0675">Receptor</keyword>
<dbReference type="InterPro" id="IPR036734">
    <property type="entry name" value="Neur_chan_lig-bd_sf"/>
</dbReference>
<evidence type="ECO:0000313" key="19">
    <source>
        <dbReference type="Proteomes" id="UP001626550"/>
    </source>
</evidence>